<dbReference type="PANTHER" id="PTHR11040">
    <property type="entry name" value="ZINC/IRON TRANSPORTER"/>
    <property type="match status" value="1"/>
</dbReference>
<keyword evidence="4 8" id="KW-0812">Transmembrane</keyword>
<keyword evidence="6 8" id="KW-1133">Transmembrane helix</keyword>
<dbReference type="InterPro" id="IPR003689">
    <property type="entry name" value="ZIP"/>
</dbReference>
<evidence type="ECO:0000313" key="10">
    <source>
        <dbReference type="Proteomes" id="UP000178841"/>
    </source>
</evidence>
<feature type="transmembrane region" description="Helical" evidence="8">
    <location>
        <begin position="165"/>
        <end position="184"/>
    </location>
</feature>
<dbReference type="Pfam" id="PF02535">
    <property type="entry name" value="Zip"/>
    <property type="match status" value="1"/>
</dbReference>
<evidence type="ECO:0008006" key="11">
    <source>
        <dbReference type="Google" id="ProtNLM"/>
    </source>
</evidence>
<dbReference type="GO" id="GO:0005385">
    <property type="term" value="F:zinc ion transmembrane transporter activity"/>
    <property type="evidence" value="ECO:0007669"/>
    <property type="project" value="TreeGrafter"/>
</dbReference>
<comment type="subcellular location">
    <subcellularLocation>
        <location evidence="1">Cell membrane</location>
        <topology evidence="1">Multi-pass membrane protein</topology>
    </subcellularLocation>
</comment>
<sequence>MAIFFVLLTFVSTFLGGFLALKYRDKLHLVLGFTAGVLLGVVAFDLMPEIIEKVEELGVDPMYPMIALVLGFFIFHIIEKWILIHHSQEESYGPHKHPTVGIFSALAIAAHSFLDGVGIGLGFQISPEVGTLVAVAVISHAFSDGLNTVSLMIAHENPVKRIMKLLSLTAVAPVLGGLSTLFFTLPESVLLLYLGFFAGFFLYIGASDILPEAHSKDSSFKTILATVLGTLLIFFVTRAL</sequence>
<dbReference type="Proteomes" id="UP000178841">
    <property type="component" value="Unassembled WGS sequence"/>
</dbReference>
<protein>
    <recommendedName>
        <fullName evidence="11">Permease</fullName>
    </recommendedName>
</protein>
<dbReference type="STRING" id="1798657.A2648_01735"/>
<feature type="transmembrane region" description="Helical" evidence="8">
    <location>
        <begin position="222"/>
        <end position="239"/>
    </location>
</feature>
<evidence type="ECO:0000256" key="5">
    <source>
        <dbReference type="ARBA" id="ARBA00022833"/>
    </source>
</evidence>
<keyword evidence="3" id="KW-1003">Cell membrane</keyword>
<comment type="similarity">
    <text evidence="2">Belongs to the ZIP transporter (TC 2.A.5) family.</text>
</comment>
<comment type="caution">
    <text evidence="9">The sequence shown here is derived from an EMBL/GenBank/DDBJ whole genome shotgun (WGS) entry which is preliminary data.</text>
</comment>
<feature type="transmembrane region" description="Helical" evidence="8">
    <location>
        <begin position="62"/>
        <end position="78"/>
    </location>
</feature>
<name>A0A1G2CST2_9BACT</name>
<gene>
    <name evidence="9" type="ORF">A2648_01735</name>
</gene>
<feature type="transmembrane region" description="Helical" evidence="8">
    <location>
        <begin position="190"/>
        <end position="210"/>
    </location>
</feature>
<organism evidence="9 10">
    <name type="scientific">Candidatus Lloydbacteria bacterium RIFCSPHIGHO2_01_FULL_41_20</name>
    <dbReference type="NCBI Taxonomy" id="1798657"/>
    <lineage>
        <taxon>Bacteria</taxon>
        <taxon>Candidatus Lloydiibacteriota</taxon>
    </lineage>
</organism>
<evidence type="ECO:0000256" key="2">
    <source>
        <dbReference type="ARBA" id="ARBA00006939"/>
    </source>
</evidence>
<reference evidence="9 10" key="1">
    <citation type="journal article" date="2016" name="Nat. Commun.">
        <title>Thousands of microbial genomes shed light on interconnected biogeochemical processes in an aquifer system.</title>
        <authorList>
            <person name="Anantharaman K."/>
            <person name="Brown C.T."/>
            <person name="Hug L.A."/>
            <person name="Sharon I."/>
            <person name="Castelle C.J."/>
            <person name="Probst A.J."/>
            <person name="Thomas B.C."/>
            <person name="Singh A."/>
            <person name="Wilkins M.J."/>
            <person name="Karaoz U."/>
            <person name="Brodie E.L."/>
            <person name="Williams K.H."/>
            <person name="Hubbard S.S."/>
            <person name="Banfield J.F."/>
        </authorList>
    </citation>
    <scope>NUCLEOTIDE SEQUENCE [LARGE SCALE GENOMIC DNA]</scope>
</reference>
<feature type="transmembrane region" description="Helical" evidence="8">
    <location>
        <begin position="129"/>
        <end position="153"/>
    </location>
</feature>
<evidence type="ECO:0000256" key="3">
    <source>
        <dbReference type="ARBA" id="ARBA00022475"/>
    </source>
</evidence>
<dbReference type="AlphaFoldDB" id="A0A1G2CST2"/>
<evidence type="ECO:0000256" key="4">
    <source>
        <dbReference type="ARBA" id="ARBA00022692"/>
    </source>
</evidence>
<evidence type="ECO:0000256" key="8">
    <source>
        <dbReference type="SAM" id="Phobius"/>
    </source>
</evidence>
<keyword evidence="7 8" id="KW-0472">Membrane</keyword>
<dbReference type="PANTHER" id="PTHR11040:SF211">
    <property type="entry name" value="ZINC TRANSPORTER ZIP11"/>
    <property type="match status" value="1"/>
</dbReference>
<dbReference type="EMBL" id="MHLH01000006">
    <property type="protein sequence ID" value="OGZ04443.1"/>
    <property type="molecule type" value="Genomic_DNA"/>
</dbReference>
<evidence type="ECO:0000256" key="1">
    <source>
        <dbReference type="ARBA" id="ARBA00004651"/>
    </source>
</evidence>
<proteinExistence type="inferred from homology"/>
<evidence type="ECO:0000313" key="9">
    <source>
        <dbReference type="EMBL" id="OGZ04443.1"/>
    </source>
</evidence>
<feature type="transmembrane region" description="Helical" evidence="8">
    <location>
        <begin position="99"/>
        <end position="123"/>
    </location>
</feature>
<accession>A0A1G2CST2</accession>
<evidence type="ECO:0000256" key="6">
    <source>
        <dbReference type="ARBA" id="ARBA00022989"/>
    </source>
</evidence>
<evidence type="ECO:0000256" key="7">
    <source>
        <dbReference type="ARBA" id="ARBA00023136"/>
    </source>
</evidence>
<keyword evidence="5" id="KW-0862">Zinc</keyword>
<dbReference type="GO" id="GO:0005886">
    <property type="term" value="C:plasma membrane"/>
    <property type="evidence" value="ECO:0007669"/>
    <property type="project" value="UniProtKB-SubCell"/>
</dbReference>